<proteinExistence type="predicted"/>
<protein>
    <submittedName>
        <fullName evidence="1">Uncharacterized protein</fullName>
    </submittedName>
</protein>
<evidence type="ECO:0000313" key="1">
    <source>
        <dbReference type="EMBL" id="SPM27064.1"/>
    </source>
</evidence>
<organism evidence="1 2">
    <name type="scientific">Mycobacterium terramassiliense</name>
    <dbReference type="NCBI Taxonomy" id="1841859"/>
    <lineage>
        <taxon>Bacteria</taxon>
        <taxon>Bacillati</taxon>
        <taxon>Actinomycetota</taxon>
        <taxon>Actinomycetes</taxon>
        <taxon>Mycobacteriales</taxon>
        <taxon>Mycobacteriaceae</taxon>
        <taxon>Mycobacterium</taxon>
    </lineage>
</organism>
<dbReference type="EMBL" id="FTRV01000009">
    <property type="protein sequence ID" value="SPM27064.1"/>
    <property type="molecule type" value="Genomic_DNA"/>
</dbReference>
<dbReference type="STRING" id="1841859.GCA_900157385_00535"/>
<sequence>MTEHQPPTGIEYLRSEVLDRMDAQPFDDWSPALLRALIAVFDLNGVAPARALRGFRPYLVR</sequence>
<evidence type="ECO:0000313" key="2">
    <source>
        <dbReference type="Proteomes" id="UP000241595"/>
    </source>
</evidence>
<gene>
    <name evidence="1" type="ORF">MTAB308_539</name>
</gene>
<dbReference type="Proteomes" id="UP000241595">
    <property type="component" value="Unassembled WGS sequence"/>
</dbReference>
<keyword evidence="2" id="KW-1185">Reference proteome</keyword>
<name>A0A2U3N6N9_9MYCO</name>
<dbReference type="OrthoDB" id="4735659at2"/>
<dbReference type="RefSeq" id="WP_077097652.1">
    <property type="nucleotide sequence ID" value="NZ_LT717698.1"/>
</dbReference>
<dbReference type="AlphaFoldDB" id="A0A2U3N6N9"/>
<reference evidence="1 2" key="1">
    <citation type="submission" date="2017-01" db="EMBL/GenBank/DDBJ databases">
        <authorList>
            <consortium name="Urmite Genomes"/>
        </authorList>
    </citation>
    <scope>NUCLEOTIDE SEQUENCE [LARGE SCALE GENOMIC DNA]</scope>
    <source>
        <strain evidence="1 2">AB308</strain>
    </source>
</reference>
<accession>A0A2U3N6N9</accession>